<gene>
    <name evidence="2" type="ordered locus">SL003B_1441</name>
</gene>
<dbReference type="KEGG" id="pgv:SL003B_1441"/>
<dbReference type="PROSITE" id="PS50853">
    <property type="entry name" value="FN3"/>
    <property type="match status" value="1"/>
</dbReference>
<dbReference type="OrthoDB" id="9823337at2"/>
<dbReference type="CDD" id="cd00063">
    <property type="entry name" value="FN3"/>
    <property type="match status" value="1"/>
</dbReference>
<accession>F2J362</accession>
<evidence type="ECO:0000313" key="2">
    <source>
        <dbReference type="EMBL" id="ADZ69869.1"/>
    </source>
</evidence>
<dbReference type="Proteomes" id="UP000008130">
    <property type="component" value="Chromosome"/>
</dbReference>
<sequence length="239" mass="26264">MDHASVEIENGTGAGGVIVARFEVSSDSVGTVHIAGGARQRFDRFDRLTVTAPEASGHLRLFNHSPWPVDLTHETRSGHANKGQIAVTGFHDLVVAPGDQLTILPRPPAVVIPAQPVLFLAQFRPVRPRPLFAPNQKPSDSAVFLEWRHPEEGKGALLGYNVYRSVYEGDRPIQLQVLNGVPQQGRRAQVADVQPPMPYNHRYAVTAVSRDGAESLFSNVRILDWNTRIDLFDAGFVPL</sequence>
<dbReference type="InterPro" id="IPR013783">
    <property type="entry name" value="Ig-like_fold"/>
</dbReference>
<proteinExistence type="predicted"/>
<dbReference type="eggNOG" id="ENOG5033QKN">
    <property type="taxonomic scope" value="Bacteria"/>
</dbReference>
<dbReference type="InterPro" id="IPR003961">
    <property type="entry name" value="FN3_dom"/>
</dbReference>
<dbReference type="InterPro" id="IPR036116">
    <property type="entry name" value="FN3_sf"/>
</dbReference>
<evidence type="ECO:0000259" key="1">
    <source>
        <dbReference type="PROSITE" id="PS50853"/>
    </source>
</evidence>
<dbReference type="AlphaFoldDB" id="F2J362"/>
<reference evidence="2 3" key="1">
    <citation type="journal article" date="2011" name="J. Bacteriol.">
        <title>Complete genome sequence of Polymorphum gilvum SL003B-26A1T, a crude oil-degrading bacterium from oil-polluted saline soil.</title>
        <authorList>
            <person name="Li S.G."/>
            <person name="Tang Y.Q."/>
            <person name="Nie Y."/>
            <person name="Cai M."/>
            <person name="Wu X.L."/>
        </authorList>
    </citation>
    <scope>NUCLEOTIDE SEQUENCE [LARGE SCALE GENOMIC DNA]</scope>
    <source>
        <strain evidence="3">LMG 25793 / CGMCC 1.9160 / SL003B-26A1</strain>
    </source>
</reference>
<feature type="domain" description="Fibronectin type-III" evidence="1">
    <location>
        <begin position="127"/>
        <end position="225"/>
    </location>
</feature>
<dbReference type="Gene3D" id="2.60.40.10">
    <property type="entry name" value="Immunoglobulins"/>
    <property type="match status" value="1"/>
</dbReference>
<organism evidence="2 3">
    <name type="scientific">Polymorphum gilvum (strain LMG 25793 / CGMCC 1.9160 / SL003B-26A1)</name>
    <dbReference type="NCBI Taxonomy" id="991905"/>
    <lineage>
        <taxon>Bacteria</taxon>
        <taxon>Pseudomonadati</taxon>
        <taxon>Pseudomonadota</taxon>
        <taxon>Alphaproteobacteria</taxon>
        <taxon>Rhodobacterales</taxon>
        <taxon>Paracoccaceae</taxon>
        <taxon>Polymorphum</taxon>
    </lineage>
</organism>
<dbReference type="EMBL" id="CP002568">
    <property type="protein sequence ID" value="ADZ69869.1"/>
    <property type="molecule type" value="Genomic_DNA"/>
</dbReference>
<protein>
    <recommendedName>
        <fullName evidence="1">Fibronectin type-III domain-containing protein</fullName>
    </recommendedName>
</protein>
<name>F2J362_POLGS</name>
<evidence type="ECO:0000313" key="3">
    <source>
        <dbReference type="Proteomes" id="UP000008130"/>
    </source>
</evidence>
<dbReference type="SUPFAM" id="SSF49265">
    <property type="entry name" value="Fibronectin type III"/>
    <property type="match status" value="1"/>
</dbReference>
<dbReference type="HOGENOM" id="CLU_1160249_0_0_5"/>
<dbReference type="STRING" id="991905.SL003B_1441"/>
<keyword evidence="3" id="KW-1185">Reference proteome</keyword>
<dbReference type="RefSeq" id="WP_013652186.1">
    <property type="nucleotide sequence ID" value="NC_015259.1"/>
</dbReference>